<accession>A0ACC1YYJ0</accession>
<sequence length="365" mass="36790">MDPREPPPQPNMFMGPTSYPTNPMIQQSPSVAAAAARFSFNHLAPPPSQPESQSKHLESFNSGGFDGSASSRSGGGFSIDPSKKKRGRPRKYTPDGNIALRLATSQSPGSLADSGGGGGGGGGGSGSGVAGSGSEPAAKRNRGRPPGSGKKQLDALGGLGGVGFTPHVISVKAGEDIASKIVAFSQQGPRTVCILSASGAICNVTLRQPAMSGGTVTYEGRFEIISLSGSFLLSDNNGNRSRSGGLSVSLAGSDGRVLGGGVAGMLMAASPVQIIVGSFIADGKKSNSNILKSGPSSAPTPHMLNFGAPMTTSSPPSQGASSESSDDHGSSPLNRAPGLYNNAAAASQPIHNMHMYQLWAGQTSQ</sequence>
<name>A0ACC1YYJ0_MELAZ</name>
<gene>
    <name evidence="1" type="ORF">OWV82_001597</name>
</gene>
<protein>
    <submittedName>
        <fullName evidence="1">AT-hook motif nuclear-localized protein</fullName>
    </submittedName>
</protein>
<comment type="caution">
    <text evidence="1">The sequence shown here is derived from an EMBL/GenBank/DDBJ whole genome shotgun (WGS) entry which is preliminary data.</text>
</comment>
<dbReference type="EMBL" id="CM051394">
    <property type="protein sequence ID" value="KAJ4728707.1"/>
    <property type="molecule type" value="Genomic_DNA"/>
</dbReference>
<evidence type="ECO:0000313" key="1">
    <source>
        <dbReference type="EMBL" id="KAJ4728707.1"/>
    </source>
</evidence>
<organism evidence="1 2">
    <name type="scientific">Melia azedarach</name>
    <name type="common">Chinaberry tree</name>
    <dbReference type="NCBI Taxonomy" id="155640"/>
    <lineage>
        <taxon>Eukaryota</taxon>
        <taxon>Viridiplantae</taxon>
        <taxon>Streptophyta</taxon>
        <taxon>Embryophyta</taxon>
        <taxon>Tracheophyta</taxon>
        <taxon>Spermatophyta</taxon>
        <taxon>Magnoliopsida</taxon>
        <taxon>eudicotyledons</taxon>
        <taxon>Gunneridae</taxon>
        <taxon>Pentapetalae</taxon>
        <taxon>rosids</taxon>
        <taxon>malvids</taxon>
        <taxon>Sapindales</taxon>
        <taxon>Meliaceae</taxon>
        <taxon>Melia</taxon>
    </lineage>
</organism>
<keyword evidence="2" id="KW-1185">Reference proteome</keyword>
<proteinExistence type="predicted"/>
<evidence type="ECO:0000313" key="2">
    <source>
        <dbReference type="Proteomes" id="UP001164539"/>
    </source>
</evidence>
<dbReference type="Proteomes" id="UP001164539">
    <property type="component" value="Chromosome 1"/>
</dbReference>
<reference evidence="1 2" key="1">
    <citation type="journal article" date="2023" name="Science">
        <title>Complex scaffold remodeling in plant triterpene biosynthesis.</title>
        <authorList>
            <person name="De La Pena R."/>
            <person name="Hodgson H."/>
            <person name="Liu J.C."/>
            <person name="Stephenson M.J."/>
            <person name="Martin A.C."/>
            <person name="Owen C."/>
            <person name="Harkess A."/>
            <person name="Leebens-Mack J."/>
            <person name="Jimenez L.E."/>
            <person name="Osbourn A."/>
            <person name="Sattely E.S."/>
        </authorList>
    </citation>
    <scope>NUCLEOTIDE SEQUENCE [LARGE SCALE GENOMIC DNA]</scope>
    <source>
        <strain evidence="2">cv. JPN11</strain>
        <tissue evidence="1">Leaf</tissue>
    </source>
</reference>